<organism evidence="1 2">
    <name type="scientific">Trichinella nelsoni</name>
    <dbReference type="NCBI Taxonomy" id="6336"/>
    <lineage>
        <taxon>Eukaryota</taxon>
        <taxon>Metazoa</taxon>
        <taxon>Ecdysozoa</taxon>
        <taxon>Nematoda</taxon>
        <taxon>Enoplea</taxon>
        <taxon>Dorylaimia</taxon>
        <taxon>Trichinellida</taxon>
        <taxon>Trichinellidae</taxon>
        <taxon>Trichinella</taxon>
    </lineage>
</organism>
<sequence>MRKIPCAFYQDCTVVSDNCGKINCPKEQTLLFVSFLRNTRKDEQEEDQELPFGSRNYRRLDKCHRGKIALTNLLSVPTGGAPTVVDFRR</sequence>
<evidence type="ECO:0000313" key="1">
    <source>
        <dbReference type="EMBL" id="KRX14613.1"/>
    </source>
</evidence>
<accession>A0A0V0RK62</accession>
<dbReference type="Proteomes" id="UP000054630">
    <property type="component" value="Unassembled WGS sequence"/>
</dbReference>
<evidence type="ECO:0000313" key="2">
    <source>
        <dbReference type="Proteomes" id="UP000054630"/>
    </source>
</evidence>
<reference evidence="1 2" key="1">
    <citation type="submission" date="2015-01" db="EMBL/GenBank/DDBJ databases">
        <title>Evolution of Trichinella species and genotypes.</title>
        <authorList>
            <person name="Korhonen P.K."/>
            <person name="Edoardo P."/>
            <person name="Giuseppe L.R."/>
            <person name="Gasser R.B."/>
        </authorList>
    </citation>
    <scope>NUCLEOTIDE SEQUENCE [LARGE SCALE GENOMIC DNA]</scope>
    <source>
        <strain evidence="1">ISS37</strain>
    </source>
</reference>
<proteinExistence type="predicted"/>
<dbReference type="OrthoDB" id="5917510at2759"/>
<name>A0A0V0RK62_9BILA</name>
<dbReference type="EMBL" id="JYDL01000155">
    <property type="protein sequence ID" value="KRX14613.1"/>
    <property type="molecule type" value="Genomic_DNA"/>
</dbReference>
<gene>
    <name evidence="1" type="ORF">T07_11288</name>
</gene>
<keyword evidence="2" id="KW-1185">Reference proteome</keyword>
<comment type="caution">
    <text evidence="1">The sequence shown here is derived from an EMBL/GenBank/DDBJ whole genome shotgun (WGS) entry which is preliminary data.</text>
</comment>
<protein>
    <submittedName>
        <fullName evidence="1">Uncharacterized protein</fullName>
    </submittedName>
</protein>
<dbReference type="AlphaFoldDB" id="A0A0V0RK62"/>